<feature type="compositionally biased region" description="Basic and acidic residues" evidence="1">
    <location>
        <begin position="399"/>
        <end position="408"/>
    </location>
</feature>
<evidence type="ECO:0008006" key="4">
    <source>
        <dbReference type="Google" id="ProtNLM"/>
    </source>
</evidence>
<dbReference type="RefSeq" id="WP_168090255.1">
    <property type="nucleotide sequence ID" value="NZ_JAAVJC010000352.1"/>
</dbReference>
<dbReference type="Proteomes" id="UP000727056">
    <property type="component" value="Unassembled WGS sequence"/>
</dbReference>
<feature type="region of interest" description="Disordered" evidence="1">
    <location>
        <begin position="1"/>
        <end position="137"/>
    </location>
</feature>
<gene>
    <name evidence="2" type="ORF">HCN52_22390</name>
</gene>
<feature type="non-terminal residue" evidence="2">
    <location>
        <position position="1"/>
    </location>
</feature>
<dbReference type="EMBL" id="JAAVJC010000352">
    <property type="protein sequence ID" value="NJQ17607.1"/>
    <property type="molecule type" value="Genomic_DNA"/>
</dbReference>
<feature type="region of interest" description="Disordered" evidence="1">
    <location>
        <begin position="356"/>
        <end position="408"/>
    </location>
</feature>
<feature type="compositionally biased region" description="Low complexity" evidence="1">
    <location>
        <begin position="1"/>
        <end position="21"/>
    </location>
</feature>
<feature type="compositionally biased region" description="Gly residues" evidence="1">
    <location>
        <begin position="120"/>
        <end position="131"/>
    </location>
</feature>
<evidence type="ECO:0000256" key="1">
    <source>
        <dbReference type="SAM" id="MobiDB-lite"/>
    </source>
</evidence>
<organism evidence="2 3">
    <name type="scientific">Streptomyces bohaiensis</name>
    <dbReference type="NCBI Taxonomy" id="1431344"/>
    <lineage>
        <taxon>Bacteria</taxon>
        <taxon>Bacillati</taxon>
        <taxon>Actinomycetota</taxon>
        <taxon>Actinomycetes</taxon>
        <taxon>Kitasatosporales</taxon>
        <taxon>Streptomycetaceae</taxon>
        <taxon>Streptomyces</taxon>
    </lineage>
</organism>
<keyword evidence="3" id="KW-1185">Reference proteome</keyword>
<reference evidence="2 3" key="1">
    <citation type="submission" date="2020-03" db="EMBL/GenBank/DDBJ databases">
        <title>Draft genome of Streptomyces sp. ventii, isolated from the Axial Seamount in the Pacific Ocean, and resequencing of the two type strains Streptomyces lonarensis strain NCL 716 and Streptomyces bohaiensis strain 11A07.</title>
        <authorList>
            <person name="Loughran R.M."/>
            <person name="Pfannmuller K.M."/>
            <person name="Wasson B.J."/>
            <person name="Deadmond M.C."/>
            <person name="Paddock B.E."/>
            <person name="Koyack M.J."/>
            <person name="Gallegos D.A."/>
            <person name="Mitchell E.A."/>
            <person name="Ushijima B."/>
            <person name="Saw J.H."/>
            <person name="Mcphail K.L."/>
            <person name="Videau P."/>
        </authorList>
    </citation>
    <scope>NUCLEOTIDE SEQUENCE [LARGE SCALE GENOMIC DNA]</scope>
    <source>
        <strain evidence="2 3">11A07</strain>
    </source>
</reference>
<name>A0ABX1CJJ8_9ACTN</name>
<accession>A0ABX1CJJ8</accession>
<evidence type="ECO:0000313" key="2">
    <source>
        <dbReference type="EMBL" id="NJQ17607.1"/>
    </source>
</evidence>
<proteinExistence type="predicted"/>
<protein>
    <recommendedName>
        <fullName evidence="4">Serine/threonine protein kinase</fullName>
    </recommendedName>
</protein>
<sequence>APELPAAPATSPAPTAPPAAAHPDEGATQLIPPIVPGASPLSPGGPPGAGGHPDEAATQLIPPITADGPGFGRPGGHPDEAATQMIPPVLGAGAPGGHPDEAATQYIPPITAGSPPPGGVPGGGDAGGGPGDTRQLPAMNADFMSFFHEEDGAAPVGRQRSAGPARGGRRRPESGGRGRLSPVVLGAIVVTLCAVVGLAVGAALTRGDSGGASQQQDEGLGGSGAPAADAADDELEAARAAEAEAEAEAAAAQQALAAEQAAELSGLLAESGESREAVVEAVGAVQECKGIRHARRELSAAGEQRRHLVERLDGMTLDALPEHGELTSALRSAWQSSAEADDRFADWAREVREDRRRMCRGGSARHTDTYHQAARASEEASGSKERAVELWNPVARDLGLPEREPTDL</sequence>
<feature type="region of interest" description="Disordered" evidence="1">
    <location>
        <begin position="150"/>
        <end position="179"/>
    </location>
</feature>
<feature type="region of interest" description="Disordered" evidence="1">
    <location>
        <begin position="206"/>
        <end position="246"/>
    </location>
</feature>
<feature type="compositionally biased region" description="Basic and acidic residues" evidence="1">
    <location>
        <begin position="376"/>
        <end position="388"/>
    </location>
</feature>
<comment type="caution">
    <text evidence="2">The sequence shown here is derived from an EMBL/GenBank/DDBJ whole genome shotgun (WGS) entry which is preliminary data.</text>
</comment>
<evidence type="ECO:0000313" key="3">
    <source>
        <dbReference type="Proteomes" id="UP000727056"/>
    </source>
</evidence>